<accession>A0A1R0GTP2</accession>
<organism evidence="2 3">
    <name type="scientific">Smittium mucronatum</name>
    <dbReference type="NCBI Taxonomy" id="133383"/>
    <lineage>
        <taxon>Eukaryota</taxon>
        <taxon>Fungi</taxon>
        <taxon>Fungi incertae sedis</taxon>
        <taxon>Zoopagomycota</taxon>
        <taxon>Kickxellomycotina</taxon>
        <taxon>Harpellomycetes</taxon>
        <taxon>Harpellales</taxon>
        <taxon>Legeriomycetaceae</taxon>
        <taxon>Smittium</taxon>
    </lineage>
</organism>
<name>A0A1R0GTP2_9FUNG</name>
<gene>
    <name evidence="2" type="ORF">AYI68_g5658</name>
</gene>
<proteinExistence type="predicted"/>
<dbReference type="InterPro" id="IPR045136">
    <property type="entry name" value="Iah1-like"/>
</dbReference>
<dbReference type="Gene3D" id="3.40.50.1110">
    <property type="entry name" value="SGNH hydrolase"/>
    <property type="match status" value="1"/>
</dbReference>
<evidence type="ECO:0000313" key="2">
    <source>
        <dbReference type="EMBL" id="OLY80249.1"/>
    </source>
</evidence>
<dbReference type="PANTHER" id="PTHR14209">
    <property type="entry name" value="ISOAMYL ACETATE-HYDROLYZING ESTERASE 1"/>
    <property type="match status" value="1"/>
</dbReference>
<protein>
    <submittedName>
        <fullName evidence="2">Isoamyl acetate-hydrolyzing esterase 1-like protein</fullName>
    </submittedName>
</protein>
<evidence type="ECO:0000313" key="3">
    <source>
        <dbReference type="Proteomes" id="UP000187455"/>
    </source>
</evidence>
<dbReference type="Pfam" id="PF13472">
    <property type="entry name" value="Lipase_GDSL_2"/>
    <property type="match status" value="1"/>
</dbReference>
<reference evidence="2 3" key="1">
    <citation type="journal article" date="2016" name="Mol. Biol. Evol.">
        <title>Genome-Wide Survey of Gut Fungi (Harpellales) Reveals the First Horizontally Transferred Ubiquitin Gene from a Mosquito Host.</title>
        <authorList>
            <person name="Wang Y."/>
            <person name="White M.M."/>
            <person name="Kvist S."/>
            <person name="Moncalvo J.M."/>
        </authorList>
    </citation>
    <scope>NUCLEOTIDE SEQUENCE [LARGE SCALE GENOMIC DNA]</scope>
    <source>
        <strain evidence="2 3">ALG-7-W6</strain>
    </source>
</reference>
<dbReference type="SUPFAM" id="SSF52266">
    <property type="entry name" value="SGNH hydrolase"/>
    <property type="match status" value="1"/>
</dbReference>
<keyword evidence="3" id="KW-1185">Reference proteome</keyword>
<dbReference type="STRING" id="133383.A0A1R0GTP2"/>
<sequence>MKTFRGYMLDSIVVFGDNITELGNDVNTGGWVSQLSNLYIRKLDVINRGFSGYNSTHGSLLISEFLPNTKETTERPRNVFDSDVIYSNEKDFTTRVNEEIGADIPENSSVRLVIIFYGAIDASFPGTPSHVPLEEYQRNLLKMVDLLRNPKSKKFSPKTRILLVSPPPISDVMLKKASAEIGKDCTFSNESTKKYSEAAVEFGNKYGIPTINTWDQFMLEISNLRSKKFSSPKLGDISDQSYIDGSYGFDLLFLDGFHLTNYGNQKLFNLIVKKIIDDFPELDINAIPLFLPDWKSLKPFKI</sequence>
<dbReference type="InterPro" id="IPR036514">
    <property type="entry name" value="SGNH_hydro_sf"/>
</dbReference>
<dbReference type="OrthoDB" id="671439at2759"/>
<dbReference type="AlphaFoldDB" id="A0A1R0GTP2"/>
<feature type="domain" description="SGNH hydrolase-type esterase" evidence="1">
    <location>
        <begin position="14"/>
        <end position="223"/>
    </location>
</feature>
<dbReference type="Proteomes" id="UP000187455">
    <property type="component" value="Unassembled WGS sequence"/>
</dbReference>
<evidence type="ECO:0000259" key="1">
    <source>
        <dbReference type="Pfam" id="PF13472"/>
    </source>
</evidence>
<dbReference type="EMBL" id="LSSL01003636">
    <property type="protein sequence ID" value="OLY80249.1"/>
    <property type="molecule type" value="Genomic_DNA"/>
</dbReference>
<dbReference type="InterPro" id="IPR013830">
    <property type="entry name" value="SGNH_hydro"/>
</dbReference>
<comment type="caution">
    <text evidence="2">The sequence shown here is derived from an EMBL/GenBank/DDBJ whole genome shotgun (WGS) entry which is preliminary data.</text>
</comment>
<dbReference type="PANTHER" id="PTHR14209:SF19">
    <property type="entry name" value="ISOAMYL ACETATE-HYDROLYZING ESTERASE 1 HOMOLOG"/>
    <property type="match status" value="1"/>
</dbReference>
<dbReference type="CDD" id="cd01838">
    <property type="entry name" value="Isoamyl_acetate_hydrolase_like"/>
    <property type="match status" value="1"/>
</dbReference>